<organism evidence="1 2">
    <name type="scientific">Fasciola hepatica</name>
    <name type="common">Liver fluke</name>
    <dbReference type="NCBI Taxonomy" id="6192"/>
    <lineage>
        <taxon>Eukaryota</taxon>
        <taxon>Metazoa</taxon>
        <taxon>Spiralia</taxon>
        <taxon>Lophotrochozoa</taxon>
        <taxon>Platyhelminthes</taxon>
        <taxon>Trematoda</taxon>
        <taxon>Digenea</taxon>
        <taxon>Plagiorchiida</taxon>
        <taxon>Echinostomata</taxon>
        <taxon>Echinostomatoidea</taxon>
        <taxon>Fasciolidae</taxon>
        <taxon>Fasciola</taxon>
    </lineage>
</organism>
<sequence length="114" mass="13346">MIKKDIQEAQLKAQQRVQDARRIQKQVDEKKSVAEKKATELPAVDYTKESRRRISQRRTMFRKQLQKEMQFVIASQPTSLLSLRARVIYLIGANDPKIQQAMQNARLEKILADH</sequence>
<gene>
    <name evidence="1" type="ORF">D915_004412</name>
</gene>
<dbReference type="Proteomes" id="UP000230066">
    <property type="component" value="Unassembled WGS sequence"/>
</dbReference>
<dbReference type="EMBL" id="JXXN02001452">
    <property type="protein sequence ID" value="THD24743.1"/>
    <property type="molecule type" value="Genomic_DNA"/>
</dbReference>
<comment type="caution">
    <text evidence="1">The sequence shown here is derived from an EMBL/GenBank/DDBJ whole genome shotgun (WGS) entry which is preliminary data.</text>
</comment>
<accession>A0A4E0RB28</accession>
<keyword evidence="2" id="KW-1185">Reference proteome</keyword>
<reference evidence="1" key="1">
    <citation type="submission" date="2019-03" db="EMBL/GenBank/DDBJ databases">
        <title>Improved annotation for the trematode Fasciola hepatica.</title>
        <authorList>
            <person name="Choi Y.-J."/>
            <person name="Martin J."/>
            <person name="Mitreva M."/>
        </authorList>
    </citation>
    <scope>NUCLEOTIDE SEQUENCE [LARGE SCALE GENOMIC DNA]</scope>
</reference>
<evidence type="ECO:0000313" key="1">
    <source>
        <dbReference type="EMBL" id="THD24743.1"/>
    </source>
</evidence>
<protein>
    <submittedName>
        <fullName evidence="1">Uncharacterized protein</fullName>
    </submittedName>
</protein>
<proteinExistence type="predicted"/>
<evidence type="ECO:0000313" key="2">
    <source>
        <dbReference type="Proteomes" id="UP000230066"/>
    </source>
</evidence>
<name>A0A4E0RB28_FASHE</name>
<dbReference type="AlphaFoldDB" id="A0A4E0RB28"/>